<dbReference type="EMBL" id="CADEAL010001613">
    <property type="protein sequence ID" value="CAB1433923.1"/>
    <property type="molecule type" value="Genomic_DNA"/>
</dbReference>
<dbReference type="Proteomes" id="UP001153269">
    <property type="component" value="Unassembled WGS sequence"/>
</dbReference>
<name>A0A9N7YQA4_PLEPL</name>
<evidence type="ECO:0000313" key="1">
    <source>
        <dbReference type="EMBL" id="CAB1433923.1"/>
    </source>
</evidence>
<keyword evidence="2" id="KW-1185">Reference proteome</keyword>
<dbReference type="AlphaFoldDB" id="A0A9N7YQA4"/>
<evidence type="ECO:0000313" key="2">
    <source>
        <dbReference type="Proteomes" id="UP001153269"/>
    </source>
</evidence>
<gene>
    <name evidence="1" type="ORF">PLEPLA_LOCUS22015</name>
</gene>
<organism evidence="1 2">
    <name type="scientific">Pleuronectes platessa</name>
    <name type="common">European plaice</name>
    <dbReference type="NCBI Taxonomy" id="8262"/>
    <lineage>
        <taxon>Eukaryota</taxon>
        <taxon>Metazoa</taxon>
        <taxon>Chordata</taxon>
        <taxon>Craniata</taxon>
        <taxon>Vertebrata</taxon>
        <taxon>Euteleostomi</taxon>
        <taxon>Actinopterygii</taxon>
        <taxon>Neopterygii</taxon>
        <taxon>Teleostei</taxon>
        <taxon>Neoteleostei</taxon>
        <taxon>Acanthomorphata</taxon>
        <taxon>Carangaria</taxon>
        <taxon>Pleuronectiformes</taxon>
        <taxon>Pleuronectoidei</taxon>
        <taxon>Pleuronectidae</taxon>
        <taxon>Pleuronectes</taxon>
    </lineage>
</organism>
<reference evidence="1" key="1">
    <citation type="submission" date="2020-03" db="EMBL/GenBank/DDBJ databases">
        <authorList>
            <person name="Weist P."/>
        </authorList>
    </citation>
    <scope>NUCLEOTIDE SEQUENCE</scope>
</reference>
<protein>
    <submittedName>
        <fullName evidence="1">Uncharacterized protein</fullName>
    </submittedName>
</protein>
<sequence length="300" mass="33592">MKPDEYSESFITHHSDYTSNRSRPRSRLSATRCTVPPLRHRSATETPENDSLPGLSELSLTSLVSFLFRRTMSRVEVKPGIKLRTETLDVLISVVPLDHRSLCTILFEPAGSCYDLFDCVGLLLQILFEPGGHWNVSGPNHIISTSGFTAAEADPSGSAPWGAVRRTRLWERPPPLTADPPGKVFPLIRCHSTLDALNQPLLSLLIKSNVIDKRLKVSRGNRLSWLTQKDGDSQSVRLKDQSHPGHINQTGFCLQPARFTREEEKFSLSTRVPLTQSQMITQLMAQTLNVWLNENSLLSK</sequence>
<comment type="caution">
    <text evidence="1">The sequence shown here is derived from an EMBL/GenBank/DDBJ whole genome shotgun (WGS) entry which is preliminary data.</text>
</comment>
<accession>A0A9N7YQA4</accession>
<proteinExistence type="predicted"/>